<evidence type="ECO:0000256" key="4">
    <source>
        <dbReference type="ARBA" id="ARBA00023157"/>
    </source>
</evidence>
<comment type="subcellular location">
    <subcellularLocation>
        <location evidence="1">Virion</location>
    </subcellularLocation>
</comment>
<evidence type="ECO:0000313" key="9">
    <source>
        <dbReference type="RefSeq" id="XP_019645709.1"/>
    </source>
</evidence>
<dbReference type="KEGG" id="bbel:109486330"/>
<feature type="disulfide bond" evidence="5">
    <location>
        <begin position="127"/>
        <end position="154"/>
    </location>
</feature>
<feature type="disulfide bond" evidence="5">
    <location>
        <begin position="99"/>
        <end position="142"/>
    </location>
</feature>
<keyword evidence="3 6" id="KW-0732">Signal</keyword>
<dbReference type="Proteomes" id="UP000515135">
    <property type="component" value="Unplaced"/>
</dbReference>
<comment type="caution">
    <text evidence="5">Lacks conserved residue(s) required for the propagation of feature annotation.</text>
</comment>
<feature type="signal peptide" evidence="6">
    <location>
        <begin position="1"/>
        <end position="22"/>
    </location>
</feature>
<feature type="disulfide bond" evidence="5">
    <location>
        <begin position="39"/>
        <end position="82"/>
    </location>
</feature>
<feature type="chain" id="PRO_5027724966" evidence="6">
    <location>
        <begin position="23"/>
        <end position="285"/>
    </location>
</feature>
<evidence type="ECO:0000256" key="1">
    <source>
        <dbReference type="ARBA" id="ARBA00004328"/>
    </source>
</evidence>
<dbReference type="AlphaFoldDB" id="A0A6P5AHB3"/>
<proteinExistence type="predicted"/>
<evidence type="ECO:0000256" key="5">
    <source>
        <dbReference type="PROSITE-ProRule" id="PRU00302"/>
    </source>
</evidence>
<feature type="disulfide bond" evidence="5">
    <location>
        <begin position="187"/>
        <end position="214"/>
    </location>
</feature>
<feature type="domain" description="Sushi" evidence="7">
    <location>
        <begin position="218"/>
        <end position="278"/>
    </location>
</feature>
<dbReference type="Pfam" id="PF00084">
    <property type="entry name" value="Sushi"/>
    <property type="match status" value="4"/>
</dbReference>
<feature type="disulfide bond" evidence="5">
    <location>
        <begin position="159"/>
        <end position="202"/>
    </location>
</feature>
<evidence type="ECO:0000313" key="8">
    <source>
        <dbReference type="Proteomes" id="UP000515135"/>
    </source>
</evidence>
<feature type="domain" description="Sushi" evidence="7">
    <location>
        <begin position="97"/>
        <end position="156"/>
    </location>
</feature>
<dbReference type="InterPro" id="IPR000436">
    <property type="entry name" value="Sushi_SCR_CCP_dom"/>
</dbReference>
<accession>A0A6P5AHB3</accession>
<feature type="disulfide bond" evidence="5">
    <location>
        <begin position="249"/>
        <end position="276"/>
    </location>
</feature>
<gene>
    <name evidence="9" type="primary">LOC109486330</name>
</gene>
<feature type="domain" description="Sushi" evidence="7">
    <location>
        <begin position="37"/>
        <end position="96"/>
    </location>
</feature>
<dbReference type="GeneID" id="109486330"/>
<keyword evidence="2 5" id="KW-0768">Sushi</keyword>
<dbReference type="InterPro" id="IPR035976">
    <property type="entry name" value="Sushi/SCR/CCP_sf"/>
</dbReference>
<feature type="disulfide bond" evidence="5">
    <location>
        <begin position="67"/>
        <end position="94"/>
    </location>
</feature>
<dbReference type="PROSITE" id="PS50923">
    <property type="entry name" value="SUSHI"/>
    <property type="match status" value="4"/>
</dbReference>
<feature type="domain" description="Sushi" evidence="7">
    <location>
        <begin position="157"/>
        <end position="216"/>
    </location>
</feature>
<evidence type="ECO:0000256" key="3">
    <source>
        <dbReference type="ARBA" id="ARBA00022729"/>
    </source>
</evidence>
<organism evidence="8 9">
    <name type="scientific">Branchiostoma belcheri</name>
    <name type="common">Amphioxus</name>
    <dbReference type="NCBI Taxonomy" id="7741"/>
    <lineage>
        <taxon>Eukaryota</taxon>
        <taxon>Metazoa</taxon>
        <taxon>Chordata</taxon>
        <taxon>Cephalochordata</taxon>
        <taxon>Leptocardii</taxon>
        <taxon>Amphioxiformes</taxon>
        <taxon>Branchiostomatidae</taxon>
        <taxon>Branchiostoma</taxon>
    </lineage>
</organism>
<reference evidence="9" key="1">
    <citation type="submission" date="2025-08" db="UniProtKB">
        <authorList>
            <consortium name="RefSeq"/>
        </authorList>
    </citation>
    <scope>IDENTIFICATION</scope>
    <source>
        <tissue evidence="9">Gonad</tissue>
    </source>
</reference>
<evidence type="ECO:0000256" key="6">
    <source>
        <dbReference type="SAM" id="SignalP"/>
    </source>
</evidence>
<dbReference type="SUPFAM" id="SSF57535">
    <property type="entry name" value="Complement control module/SCR domain"/>
    <property type="match status" value="4"/>
</dbReference>
<name>A0A6P5AHB3_BRABE</name>
<dbReference type="CDD" id="cd00033">
    <property type="entry name" value="CCP"/>
    <property type="match status" value="4"/>
</dbReference>
<protein>
    <submittedName>
        <fullName evidence="9">Complement factor H-like</fullName>
    </submittedName>
</protein>
<dbReference type="SMART" id="SM00032">
    <property type="entry name" value="CCP"/>
    <property type="match status" value="4"/>
</dbReference>
<dbReference type="OrthoDB" id="9984531at2759"/>
<sequence>MIRLQVQLALVLIAALVLQSEAWLWWSRRSSRRTSTSVCRRPPTGQGVVRKGCSWPYQEGETCDFECRDGYRRTSGDTSRDCNGGTWTGQPLVCEYTGCDRLPYIRGSSRTGCRWPYENGDSCSYTCWNGYTAVSGDSVITCNNRTWSGTPLICVYTGCPRPSFTWYSTIQGCWWPYVNGENCSYTCRDGYSAESGNSTITCVDGAWSGTPLQCRRTSGCDSPPRRFGSWGPKTCRSPYEEGETCTFTCRRGYEQQSGNTSTTCTGGQWTGDPLVCTYTGGSWRG</sequence>
<evidence type="ECO:0000259" key="7">
    <source>
        <dbReference type="PROSITE" id="PS50923"/>
    </source>
</evidence>
<evidence type="ECO:0000256" key="2">
    <source>
        <dbReference type="ARBA" id="ARBA00022659"/>
    </source>
</evidence>
<keyword evidence="4 5" id="KW-1015">Disulfide bond</keyword>
<dbReference type="Gene3D" id="2.10.70.10">
    <property type="entry name" value="Complement Module, domain 1"/>
    <property type="match status" value="4"/>
</dbReference>
<dbReference type="RefSeq" id="XP_019645709.1">
    <property type="nucleotide sequence ID" value="XM_019790150.1"/>
</dbReference>
<dbReference type="InterPro" id="IPR051503">
    <property type="entry name" value="ComplSys_Reg/VirEntry_Med"/>
</dbReference>
<keyword evidence="8" id="KW-1185">Reference proteome</keyword>
<dbReference type="PANTHER" id="PTHR45785:SF2">
    <property type="entry name" value="COMPLEMENT FACTOR H-RELATED"/>
    <property type="match status" value="1"/>
</dbReference>
<dbReference type="PANTHER" id="PTHR45785">
    <property type="entry name" value="COMPLEMENT FACTOR H-RELATED"/>
    <property type="match status" value="1"/>
</dbReference>